<sequence length="702" mass="73280">MIRNISLAVIAFAAVLAYAQAVVGLASSVDYLWLGAKWSQVPKFPGDVGVVTLSFYVSSQYVDVTISLDPKCGYVAPLEDVRLPSAGPGVVSANLKVLAYALNVTCPANAIFNARYKAVGGSLTDGVTNVEYVSLYVPPYPTYDVSARGTAYLGMPSRITLVFKSPYSTASTATVQGQGVRVLSPSGQFSVNGTYAEVPLVVIADSPSASLLVSVQSRDWLGNPVALTYTVPIAAAPAPPSVMYVSPTALSLNKYNKVNVTIQLPVEADGTAVIAAAGAVMPQSSITIPISRGRGYAVLEVYPVSSVVTFTAQVTYQVTGVAKTEQISASAATQQTIGGLAKVEVRPPRLMAGVANNVTLSVSAPGAFNVSVAVANAAVDKPQPYYFGGVDKATASLLVTPLSSQPVTFTVTVYHSAGTDQYTITLPVTSASIFTVIPNPSLVKSGGNRTVVVTVINSGDVAVQKAVVTISPATSNVVASTYTFQLGRVAPLESVQLPISFIVPATYSGAMAFTYNIIYTTELGTTGSSQGTFYLQALQSPAVNVTSVTVVPQFPEARRTFYISVTVVNKGFAPVTNLQVEASPPRGIRPVTAPIYFAGQLDPQQTANIPLSFNATAPGQYQIPLVISYTDQYGNFYTIPYTVTVTVSNGTRLFGTIRQGTPIQGGSSQPGQGGTIVGAGVAMVVAAAVVAVLYMRRRAKRS</sequence>
<evidence type="ECO:0000313" key="3">
    <source>
        <dbReference type="Proteomes" id="UP000554766"/>
    </source>
</evidence>
<dbReference type="RefSeq" id="WP_179790191.1">
    <property type="nucleotide sequence ID" value="NZ_JAAVJF010000001.1"/>
</dbReference>
<feature type="transmembrane region" description="Helical" evidence="1">
    <location>
        <begin position="676"/>
        <end position="695"/>
    </location>
</feature>
<keyword evidence="1" id="KW-1133">Transmembrane helix</keyword>
<evidence type="ECO:0000313" key="2">
    <source>
        <dbReference type="EMBL" id="NYR14430.1"/>
    </source>
</evidence>
<keyword evidence="3" id="KW-1185">Reference proteome</keyword>
<dbReference type="Proteomes" id="UP000554766">
    <property type="component" value="Unassembled WGS sequence"/>
</dbReference>
<evidence type="ECO:0000256" key="1">
    <source>
        <dbReference type="SAM" id="Phobius"/>
    </source>
</evidence>
<protein>
    <recommendedName>
        <fullName evidence="4">CARDB domain-containing protein</fullName>
    </recommendedName>
</protein>
<proteinExistence type="predicted"/>
<gene>
    <name evidence="2" type="ORF">HC235_00270</name>
</gene>
<keyword evidence="1" id="KW-0472">Membrane</keyword>
<dbReference type="InterPro" id="IPR013783">
    <property type="entry name" value="Ig-like_fold"/>
</dbReference>
<dbReference type="EMBL" id="JAAVJF010000001">
    <property type="protein sequence ID" value="NYR14430.1"/>
    <property type="molecule type" value="Genomic_DNA"/>
</dbReference>
<dbReference type="PANTHER" id="PTHR35902">
    <property type="entry name" value="S-LAYER DOMAIN-LIKE PROTEIN-RELATED"/>
    <property type="match status" value="1"/>
</dbReference>
<name>A0A7L4P8C6_9CREN</name>
<comment type="caution">
    <text evidence="2">The sequence shown here is derived from an EMBL/GenBank/DDBJ whole genome shotgun (WGS) entry which is preliminary data.</text>
</comment>
<reference evidence="2 3" key="1">
    <citation type="journal article" date="2020" name="Nat. Commun.">
        <title>The structures of two archaeal type IV pili illuminate evolutionary relationships.</title>
        <authorList>
            <person name="Wang F."/>
            <person name="Baquero D.P."/>
            <person name="Su Z."/>
            <person name="Beltran L.C."/>
            <person name="Prangishvili D."/>
            <person name="Krupovic M."/>
            <person name="Egelman E.H."/>
        </authorList>
    </citation>
    <scope>NUCLEOTIDE SEQUENCE [LARGE SCALE GENOMIC DNA]</scope>
    <source>
        <strain evidence="2 3">2GA</strain>
    </source>
</reference>
<dbReference type="Gene3D" id="2.60.40.10">
    <property type="entry name" value="Immunoglobulins"/>
    <property type="match status" value="1"/>
</dbReference>
<accession>A0A7L4P8C6</accession>
<dbReference type="AlphaFoldDB" id="A0A7L4P8C6"/>
<dbReference type="PANTHER" id="PTHR35902:SF6">
    <property type="entry name" value="CONSERVED WITHIN P. AEROPHILUM"/>
    <property type="match status" value="1"/>
</dbReference>
<evidence type="ECO:0008006" key="4">
    <source>
        <dbReference type="Google" id="ProtNLM"/>
    </source>
</evidence>
<keyword evidence="1" id="KW-0812">Transmembrane</keyword>
<organism evidence="2 3">
    <name type="scientific">Pyrobaculum arsenaticum</name>
    <dbReference type="NCBI Taxonomy" id="121277"/>
    <lineage>
        <taxon>Archaea</taxon>
        <taxon>Thermoproteota</taxon>
        <taxon>Thermoprotei</taxon>
        <taxon>Thermoproteales</taxon>
        <taxon>Thermoproteaceae</taxon>
        <taxon>Pyrobaculum</taxon>
    </lineage>
</organism>